<dbReference type="CDD" id="cd06578">
    <property type="entry name" value="HemD"/>
    <property type="match status" value="1"/>
</dbReference>
<reference evidence="3" key="1">
    <citation type="submission" date="2021-05" db="EMBL/GenBank/DDBJ databases">
        <title>Genomic insights into ecological role and evolution of a novel Thermoplasmata order Candidatus Sysuiplasmatales.</title>
        <authorList>
            <person name="Yuan Y."/>
        </authorList>
    </citation>
    <scope>NUCLEOTIDE SEQUENCE</scope>
    <source>
        <strain evidence="3">TUT19-bin139</strain>
        <strain evidence="2">YP2-bin.285</strain>
    </source>
</reference>
<dbReference type="InterPro" id="IPR039793">
    <property type="entry name" value="UROS/Hem4"/>
</dbReference>
<gene>
    <name evidence="2" type="ORF">J9259_02750</name>
    <name evidence="3" type="ORF">KIY12_00770</name>
</gene>
<dbReference type="SUPFAM" id="SSF69618">
    <property type="entry name" value="HemD-like"/>
    <property type="match status" value="1"/>
</dbReference>
<dbReference type="Gene3D" id="3.40.50.10090">
    <property type="match status" value="2"/>
</dbReference>
<organism evidence="3 4">
    <name type="scientific">Candidatus Sysuiplasma superficiale</name>
    <dbReference type="NCBI Taxonomy" id="2823368"/>
    <lineage>
        <taxon>Archaea</taxon>
        <taxon>Methanobacteriati</taxon>
        <taxon>Thermoplasmatota</taxon>
        <taxon>Thermoplasmata</taxon>
        <taxon>Candidatus Sysuiplasmatales</taxon>
        <taxon>Candidatus Sysuiplasmataceae</taxon>
        <taxon>Candidatus Sysuiplasma</taxon>
    </lineage>
</organism>
<protein>
    <submittedName>
        <fullName evidence="3">Uroporphyrinogen-III synthase</fullName>
    </submittedName>
</protein>
<dbReference type="PANTHER" id="PTHR40082:SF1">
    <property type="entry name" value="BLR5956 PROTEIN"/>
    <property type="match status" value="1"/>
</dbReference>
<evidence type="ECO:0000259" key="1">
    <source>
        <dbReference type="Pfam" id="PF02602"/>
    </source>
</evidence>
<dbReference type="GO" id="GO:0006780">
    <property type="term" value="P:uroporphyrinogen III biosynthetic process"/>
    <property type="evidence" value="ECO:0007669"/>
    <property type="project" value="InterPro"/>
</dbReference>
<dbReference type="InterPro" id="IPR036108">
    <property type="entry name" value="4pyrrol_syn_uPrphyn_synt_sf"/>
</dbReference>
<accession>A0A8J8CC37</accession>
<name>A0A8J8CC37_9ARCH</name>
<dbReference type="AlphaFoldDB" id="A0A8J8CC37"/>
<dbReference type="Pfam" id="PF02602">
    <property type="entry name" value="HEM4"/>
    <property type="match status" value="1"/>
</dbReference>
<dbReference type="Proteomes" id="UP000750197">
    <property type="component" value="Unassembled WGS sequence"/>
</dbReference>
<dbReference type="EMBL" id="JAHEAC010000002">
    <property type="protein sequence ID" value="MBX8643254.1"/>
    <property type="molecule type" value="Genomic_DNA"/>
</dbReference>
<dbReference type="Proteomes" id="UP000716004">
    <property type="component" value="Unassembled WGS sequence"/>
</dbReference>
<proteinExistence type="predicted"/>
<evidence type="ECO:0000313" key="4">
    <source>
        <dbReference type="Proteomes" id="UP000750197"/>
    </source>
</evidence>
<dbReference type="PANTHER" id="PTHR40082">
    <property type="entry name" value="BLR5956 PROTEIN"/>
    <property type="match status" value="1"/>
</dbReference>
<dbReference type="InterPro" id="IPR003754">
    <property type="entry name" value="4pyrrol_synth_uPrphyn_synth"/>
</dbReference>
<sequence>MKVLILRPEEECAESARAAQELGLEPVIVPAVSIRILPVSADEIVHSIESSGLLVFLSSRSVRLLVRVIGTFRSFSGRTVISVGKATRSELERHGVASVLPAVHSSSGVADMILSDYRDAGGVAVFRSASGSSVLREKLASSGISVKEICLYDTVPAADTARLSAAIRDISEGKRYIVPFTSSNVVKSVFARAASMGLTERLIAGLEGCIVLSIGRETSAELRRRDVPFTESADTDFTEMLRAAMRLL</sequence>
<dbReference type="EMBL" id="JAGVSJ010000004">
    <property type="protein sequence ID" value="MBX8631428.1"/>
    <property type="molecule type" value="Genomic_DNA"/>
</dbReference>
<dbReference type="GO" id="GO:0004852">
    <property type="term" value="F:uroporphyrinogen-III synthase activity"/>
    <property type="evidence" value="ECO:0007669"/>
    <property type="project" value="InterPro"/>
</dbReference>
<feature type="domain" description="Tetrapyrrole biosynthesis uroporphyrinogen III synthase" evidence="1">
    <location>
        <begin position="16"/>
        <end position="228"/>
    </location>
</feature>
<comment type="caution">
    <text evidence="3">The sequence shown here is derived from an EMBL/GenBank/DDBJ whole genome shotgun (WGS) entry which is preliminary data.</text>
</comment>
<evidence type="ECO:0000313" key="2">
    <source>
        <dbReference type="EMBL" id="MBX8631428.1"/>
    </source>
</evidence>
<evidence type="ECO:0000313" key="3">
    <source>
        <dbReference type="EMBL" id="MBX8643254.1"/>
    </source>
</evidence>